<proteinExistence type="inferred from homology"/>
<dbReference type="Gene3D" id="3.40.50.12780">
    <property type="entry name" value="N-terminal domain of ligase-like"/>
    <property type="match status" value="1"/>
</dbReference>
<dbReference type="InterPro" id="IPR020845">
    <property type="entry name" value="AMP-binding_CS"/>
</dbReference>
<dbReference type="InterPro" id="IPR025110">
    <property type="entry name" value="AMP-bd_C"/>
</dbReference>
<evidence type="ECO:0000313" key="6">
    <source>
        <dbReference type="Proteomes" id="UP001597283"/>
    </source>
</evidence>
<dbReference type="Pfam" id="PF00501">
    <property type="entry name" value="AMP-binding"/>
    <property type="match status" value="1"/>
</dbReference>
<dbReference type="InterPro" id="IPR045851">
    <property type="entry name" value="AMP-bd_C_sf"/>
</dbReference>
<evidence type="ECO:0000259" key="3">
    <source>
        <dbReference type="Pfam" id="PF00501"/>
    </source>
</evidence>
<protein>
    <submittedName>
        <fullName evidence="5">Class I adenylate-forming enzyme family protein</fullName>
    </submittedName>
</protein>
<feature type="domain" description="AMP-dependent synthetase/ligase" evidence="3">
    <location>
        <begin position="39"/>
        <end position="426"/>
    </location>
</feature>
<dbReference type="Proteomes" id="UP001597283">
    <property type="component" value="Unassembled WGS sequence"/>
</dbReference>
<comment type="similarity">
    <text evidence="1">Belongs to the ATP-dependent AMP-binding enzyme family.</text>
</comment>
<evidence type="ECO:0000256" key="1">
    <source>
        <dbReference type="ARBA" id="ARBA00006432"/>
    </source>
</evidence>
<name>A0ABW4NHH7_9SPHN</name>
<dbReference type="PANTHER" id="PTHR24096:SF149">
    <property type="entry name" value="AMP-BINDING DOMAIN-CONTAINING PROTEIN-RELATED"/>
    <property type="match status" value="1"/>
</dbReference>
<evidence type="ECO:0000313" key="5">
    <source>
        <dbReference type="EMBL" id="MFD1789602.1"/>
    </source>
</evidence>
<dbReference type="SUPFAM" id="SSF56801">
    <property type="entry name" value="Acetyl-CoA synthetase-like"/>
    <property type="match status" value="1"/>
</dbReference>
<dbReference type="RefSeq" id="WP_380941665.1">
    <property type="nucleotide sequence ID" value="NZ_JBHUFC010000023.1"/>
</dbReference>
<dbReference type="PANTHER" id="PTHR24096">
    <property type="entry name" value="LONG-CHAIN-FATTY-ACID--COA LIGASE"/>
    <property type="match status" value="1"/>
</dbReference>
<keyword evidence="6" id="KW-1185">Reference proteome</keyword>
<keyword evidence="2" id="KW-0436">Ligase</keyword>
<comment type="caution">
    <text evidence="5">The sequence shown here is derived from an EMBL/GenBank/DDBJ whole genome shotgun (WGS) entry which is preliminary data.</text>
</comment>
<evidence type="ECO:0000256" key="2">
    <source>
        <dbReference type="ARBA" id="ARBA00022598"/>
    </source>
</evidence>
<feature type="domain" description="AMP-binding enzyme C-terminal" evidence="4">
    <location>
        <begin position="477"/>
        <end position="553"/>
    </location>
</feature>
<dbReference type="EMBL" id="JBHUFC010000023">
    <property type="protein sequence ID" value="MFD1789602.1"/>
    <property type="molecule type" value="Genomic_DNA"/>
</dbReference>
<dbReference type="InterPro" id="IPR042099">
    <property type="entry name" value="ANL_N_sf"/>
</dbReference>
<dbReference type="InterPro" id="IPR000873">
    <property type="entry name" value="AMP-dep_synth/lig_dom"/>
</dbReference>
<organism evidence="5 6">
    <name type="scientific">Sphingomonas floccifaciens</name>
    <dbReference type="NCBI Taxonomy" id="1844115"/>
    <lineage>
        <taxon>Bacteria</taxon>
        <taxon>Pseudomonadati</taxon>
        <taxon>Pseudomonadota</taxon>
        <taxon>Alphaproteobacteria</taxon>
        <taxon>Sphingomonadales</taxon>
        <taxon>Sphingomonadaceae</taxon>
        <taxon>Sphingomonas</taxon>
    </lineage>
</organism>
<sequence>MTDGPAMSVAKRQAAIRARYPDWTARTLHATLDHAVETGFRDRPFVITDGHNWTYGEMADWSRRIASGLHALGVGNDDKVAMVLGNQPEFVALKYAISRLGAVAVPINILNRRDELRYLLEQSDSIVLVTMDRFRDVDYLDALDQIAPGWEADGGGAALPRLKQVVVLATGEGPSRDGAIPFAALDLPIDPALAHLAVDPHADCDIIYTSGTTGLPKGVQLTHDMLMRTAFGAAYARAFEDGRRILFSLPMYHVFGYVEGLLAVPFVGGAIVPQLRFDAAATLAAVERHRATDALLVPAMTLAVIDAAEAGSYDLSSWYAVLASGGRAPERVWQAIHDVLGVAEITTGYGMTETTASTTVTRPDDGMARLLTTNGRQRDVGPAGDPTIGNRIVTYRVVDPETGGEVGAGEMGELVARGPGVTRGYYNKPEATAAAFDADGWLKTGDLGRIDADGYITLVGRTKESYRCGGEQVLPTEIEDLLTTHPDVVQAQVVPIPDERMGEVGVAFLVARPGATLDAAEMQALVTARLARFKVPRHVLIVSAEDIPTTASGRARKFLLSQKAQTMLGMTEQ</sequence>
<dbReference type="Gene3D" id="3.30.300.30">
    <property type="match status" value="1"/>
</dbReference>
<gene>
    <name evidence="5" type="ORF">ACFSC3_18770</name>
</gene>
<evidence type="ECO:0000259" key="4">
    <source>
        <dbReference type="Pfam" id="PF13193"/>
    </source>
</evidence>
<dbReference type="Pfam" id="PF13193">
    <property type="entry name" value="AMP-binding_C"/>
    <property type="match status" value="1"/>
</dbReference>
<reference evidence="6" key="1">
    <citation type="journal article" date="2019" name="Int. J. Syst. Evol. Microbiol.">
        <title>The Global Catalogue of Microorganisms (GCM) 10K type strain sequencing project: providing services to taxonomists for standard genome sequencing and annotation.</title>
        <authorList>
            <consortium name="The Broad Institute Genomics Platform"/>
            <consortium name="The Broad Institute Genome Sequencing Center for Infectious Disease"/>
            <person name="Wu L."/>
            <person name="Ma J."/>
        </authorList>
    </citation>
    <scope>NUCLEOTIDE SEQUENCE [LARGE SCALE GENOMIC DNA]</scope>
    <source>
        <strain evidence="6">Q85</strain>
    </source>
</reference>
<dbReference type="PROSITE" id="PS00455">
    <property type="entry name" value="AMP_BINDING"/>
    <property type="match status" value="1"/>
</dbReference>
<accession>A0ABW4NHH7</accession>